<comment type="caution">
    <text evidence="2">The sequence shown here is derived from an EMBL/GenBank/DDBJ whole genome shotgun (WGS) entry which is preliminary data.</text>
</comment>
<proteinExistence type="predicted"/>
<dbReference type="EMBL" id="LUCM01000125">
    <property type="protein sequence ID" value="KAA0201081.1"/>
    <property type="molecule type" value="Genomic_DNA"/>
</dbReference>
<dbReference type="InterPro" id="IPR036034">
    <property type="entry name" value="PDZ_sf"/>
</dbReference>
<reference evidence="2" key="1">
    <citation type="submission" date="2019-05" db="EMBL/GenBank/DDBJ databases">
        <title>Annotation for the trematode Fasciolopsis buski.</title>
        <authorList>
            <person name="Choi Y.-J."/>
        </authorList>
    </citation>
    <scope>NUCLEOTIDE SEQUENCE</scope>
    <source>
        <strain evidence="2">HT</strain>
        <tissue evidence="2">Whole worm</tissue>
    </source>
</reference>
<feature type="region of interest" description="Disordered" evidence="1">
    <location>
        <begin position="188"/>
        <end position="209"/>
    </location>
</feature>
<accession>A0A8E0VS45</accession>
<evidence type="ECO:0008006" key="4">
    <source>
        <dbReference type="Google" id="ProtNLM"/>
    </source>
</evidence>
<evidence type="ECO:0000313" key="3">
    <source>
        <dbReference type="Proteomes" id="UP000728185"/>
    </source>
</evidence>
<organism evidence="2 3">
    <name type="scientific">Fasciolopsis buskii</name>
    <dbReference type="NCBI Taxonomy" id="27845"/>
    <lineage>
        <taxon>Eukaryota</taxon>
        <taxon>Metazoa</taxon>
        <taxon>Spiralia</taxon>
        <taxon>Lophotrochozoa</taxon>
        <taxon>Platyhelminthes</taxon>
        <taxon>Trematoda</taxon>
        <taxon>Digenea</taxon>
        <taxon>Plagiorchiida</taxon>
        <taxon>Echinostomata</taxon>
        <taxon>Echinostomatoidea</taxon>
        <taxon>Fasciolidae</taxon>
        <taxon>Fasciolopsis</taxon>
    </lineage>
</organism>
<gene>
    <name evidence="2" type="ORF">FBUS_10863</name>
</gene>
<protein>
    <recommendedName>
        <fullName evidence="4">PDZ domain-containing protein</fullName>
    </recommendedName>
</protein>
<sequence length="209" mass="23336">MHISFTRIYADRDKESEAIRFPCLFKIDENSPAEKAGLYRGQILLRIGSHKIVDLFRAAMCTSSTNDIGCHMSNPFNIIRPPIRPEAHLAADLLNLIRQLRFSKDIVFAVGVNLIDSEDNGLSKLTHPSLYLSSSALINKISFPYLRKPNITFLDQSAPPRPKSRDFIPTVAKRKNVAVGLTKQDEMSVHMPRRLSTGSGFGAEDPIST</sequence>
<evidence type="ECO:0000313" key="2">
    <source>
        <dbReference type="EMBL" id="KAA0201081.1"/>
    </source>
</evidence>
<evidence type="ECO:0000256" key="1">
    <source>
        <dbReference type="SAM" id="MobiDB-lite"/>
    </source>
</evidence>
<dbReference type="SUPFAM" id="SSF50156">
    <property type="entry name" value="PDZ domain-like"/>
    <property type="match status" value="1"/>
</dbReference>
<keyword evidence="3" id="KW-1185">Reference proteome</keyword>
<dbReference type="OrthoDB" id="10007415at2759"/>
<dbReference type="AlphaFoldDB" id="A0A8E0VS45"/>
<dbReference type="Proteomes" id="UP000728185">
    <property type="component" value="Unassembled WGS sequence"/>
</dbReference>
<name>A0A8E0VS45_9TREM</name>